<feature type="region of interest" description="Disordered" evidence="1">
    <location>
        <begin position="106"/>
        <end position="143"/>
    </location>
</feature>
<proteinExistence type="predicted"/>
<gene>
    <name evidence="2" type="ORF">CUJ86_09850</name>
</gene>
<protein>
    <submittedName>
        <fullName evidence="2">Uncharacterized protein</fullName>
    </submittedName>
</protein>
<dbReference type="OrthoDB" id="385872at2157"/>
<accession>A0A483CRI4</accession>
<dbReference type="AlphaFoldDB" id="A0A483CRI4"/>
<dbReference type="Proteomes" id="UP000292580">
    <property type="component" value="Unassembled WGS sequence"/>
</dbReference>
<name>A0A483CRI4_9EURY</name>
<evidence type="ECO:0000313" key="3">
    <source>
        <dbReference type="Proteomes" id="UP000292580"/>
    </source>
</evidence>
<evidence type="ECO:0000313" key="2">
    <source>
        <dbReference type="EMBL" id="TAJ43639.1"/>
    </source>
</evidence>
<organism evidence="2 3">
    <name type="scientific">Methanofollis fontis</name>
    <dbReference type="NCBI Taxonomy" id="2052832"/>
    <lineage>
        <taxon>Archaea</taxon>
        <taxon>Methanobacteriati</taxon>
        <taxon>Methanobacteriota</taxon>
        <taxon>Stenosarchaea group</taxon>
        <taxon>Methanomicrobia</taxon>
        <taxon>Methanomicrobiales</taxon>
        <taxon>Methanomicrobiaceae</taxon>
        <taxon>Methanofollis</taxon>
    </lineage>
</organism>
<dbReference type="RefSeq" id="WP_130647414.1">
    <property type="nucleotide sequence ID" value="NZ_PGCL01000004.1"/>
</dbReference>
<comment type="caution">
    <text evidence="2">The sequence shown here is derived from an EMBL/GenBank/DDBJ whole genome shotgun (WGS) entry which is preliminary data.</text>
</comment>
<keyword evidence="3" id="KW-1185">Reference proteome</keyword>
<reference evidence="2 3" key="1">
    <citation type="submission" date="2017-11" db="EMBL/GenBank/DDBJ databases">
        <title>Isolation and Characterization of Methanofollis Species from Methane Seep Offshore SW Taiwan.</title>
        <authorList>
            <person name="Teng N.-H."/>
            <person name="Lai M.-C."/>
            <person name="Chen S.-C."/>
        </authorList>
    </citation>
    <scope>NUCLEOTIDE SEQUENCE [LARGE SCALE GENOMIC DNA]</scope>
    <source>
        <strain evidence="2 3">FWC-SCC2</strain>
    </source>
</reference>
<dbReference type="EMBL" id="PGCL01000004">
    <property type="protein sequence ID" value="TAJ43639.1"/>
    <property type="molecule type" value="Genomic_DNA"/>
</dbReference>
<sequence length="143" mass="14954">MRSVGTITRAGGALRINLMAWGGGDLVVGMTDAALLLSEGRGVPVYEIRRGDDVDVIDEAGSVAPTRSGRGVQVLLTRHLAPMYSSLAQVRAVAAGERLSARLGVPDTPVRSVTPDRSDSMDEGLQRGFGDAANPPRRAGGCR</sequence>
<evidence type="ECO:0000256" key="1">
    <source>
        <dbReference type="SAM" id="MobiDB-lite"/>
    </source>
</evidence>